<dbReference type="AlphaFoldDB" id="A0A0L7CVZ4"/>
<proteinExistence type="predicted"/>
<evidence type="ECO:0000313" key="2">
    <source>
        <dbReference type="Proteomes" id="UP000036802"/>
    </source>
</evidence>
<dbReference type="Proteomes" id="UP000036802">
    <property type="component" value="Unassembled WGS sequence"/>
</dbReference>
<comment type="caution">
    <text evidence="1">The sequence shown here is derived from an EMBL/GenBank/DDBJ whole genome shotgun (WGS) entry which is preliminary data.</text>
</comment>
<accession>A0A0L7CVZ4</accession>
<gene>
    <name evidence="1" type="ORF">BBM1114_09645</name>
</gene>
<sequence>MACAEYHSIFMIQGWHVFFSDKSGQHNINKIVMELIEE</sequence>
<evidence type="ECO:0000313" key="1">
    <source>
        <dbReference type="EMBL" id="KOA63910.1"/>
    </source>
</evidence>
<dbReference type="EMBL" id="AVQC01000017">
    <property type="protein sequence ID" value="KOA63910.1"/>
    <property type="molecule type" value="Genomic_DNA"/>
</dbReference>
<organism evidence="1 2">
    <name type="scientific">Bifidobacterium breve MCC 1114</name>
    <dbReference type="NCBI Taxonomy" id="1365964"/>
    <lineage>
        <taxon>Bacteria</taxon>
        <taxon>Bacillati</taxon>
        <taxon>Actinomycetota</taxon>
        <taxon>Actinomycetes</taxon>
        <taxon>Bifidobacteriales</taxon>
        <taxon>Bifidobacteriaceae</taxon>
        <taxon>Bifidobacterium</taxon>
    </lineage>
</organism>
<reference evidence="1 2" key="1">
    <citation type="journal article" date="2015" name="Int J Genomics">
        <title>Comparative Genomics Revealed Genetic Diversity and Species/Strain-Level Differences in Carbohydrate Metabolism of Three Probiotic Bifidobacterial Species.</title>
        <authorList>
            <person name="Odamaki T."/>
            <person name="Horigome A."/>
            <person name="Sugahara H."/>
            <person name="Hashikura N."/>
            <person name="Minami J."/>
            <person name="Xiao J.Z."/>
            <person name="Abe F."/>
        </authorList>
    </citation>
    <scope>NUCLEOTIDE SEQUENCE [LARGE SCALE GENOMIC DNA]</scope>
    <source>
        <strain evidence="1 2">MCC 1114</strain>
    </source>
</reference>
<dbReference type="PATRIC" id="fig|1365964.3.peg.1951"/>
<protein>
    <submittedName>
        <fullName evidence="1">Uncharacterized protein</fullName>
    </submittedName>
</protein>
<name>A0A0L7CVZ4_BIFBR</name>